<comment type="similarity">
    <text evidence="9 10">Belongs to the thiamine-phosphate synthase family.</text>
</comment>
<feature type="binding site" evidence="9">
    <location>
        <begin position="138"/>
        <end position="140"/>
    </location>
    <ligand>
        <name>2-[(2R,5Z)-2-carboxy-4-methylthiazol-5(2H)-ylidene]ethyl phosphate</name>
        <dbReference type="ChEBI" id="CHEBI:62899"/>
    </ligand>
</feature>
<evidence type="ECO:0000313" key="14">
    <source>
        <dbReference type="Proteomes" id="UP000321491"/>
    </source>
</evidence>
<sequence>MTLKKRLRKYFIMGSQDCGKRKPEDILREAIRSGITIFQYREKGEGSLSEKDQLELGQRLRNICSEHHIPFIVNDNLTLVKQLDADGVHVGQNDTPVSIVRDMFPDKIIGLSISNKVELEQSSLEHVNYVGAGPVFQTMTKPDKKPVGLEWIKTLRDLHPKLPIVGIGGITSHNAGQVLEAGADGVAVISAIAQARDIHSIVNKL</sequence>
<comment type="function">
    <text evidence="9">Condenses 4-methyl-5-(beta-hydroxyethyl)thiazole monophosphate (THZ-P) and 2-methyl-4-amino-5-hydroxymethyl pyrimidine pyrophosphate (HMP-PP) to form thiamine monophosphate (TMP).</text>
</comment>
<feature type="binding site" evidence="9">
    <location>
        <position position="112"/>
    </location>
    <ligand>
        <name>4-amino-2-methyl-5-(diphosphooxymethyl)pyrimidine</name>
        <dbReference type="ChEBI" id="CHEBI:57841"/>
    </ligand>
</feature>
<feature type="binding site" evidence="9">
    <location>
        <begin position="39"/>
        <end position="43"/>
    </location>
    <ligand>
        <name>4-amino-2-methyl-5-(diphosphooxymethyl)pyrimidine</name>
        <dbReference type="ChEBI" id="CHEBI:57841"/>
    </ligand>
</feature>
<gene>
    <name evidence="9 13" type="primary">thiE</name>
    <name evidence="13" type="ORF">CQU01_18570</name>
</gene>
<dbReference type="UniPathway" id="UPA00060">
    <property type="reaction ID" value="UER00141"/>
</dbReference>
<keyword evidence="4 9" id="KW-0460">Magnesium</keyword>
<evidence type="ECO:0000256" key="10">
    <source>
        <dbReference type="RuleBase" id="RU003826"/>
    </source>
</evidence>
<dbReference type="Pfam" id="PF02581">
    <property type="entry name" value="TMP-TENI"/>
    <property type="match status" value="1"/>
</dbReference>
<dbReference type="PANTHER" id="PTHR20857:SF15">
    <property type="entry name" value="THIAMINE-PHOSPHATE SYNTHASE"/>
    <property type="match status" value="1"/>
</dbReference>
<keyword evidence="14" id="KW-1185">Reference proteome</keyword>
<evidence type="ECO:0000256" key="3">
    <source>
        <dbReference type="ARBA" id="ARBA00022723"/>
    </source>
</evidence>
<comment type="cofactor">
    <cofactor evidence="9">
        <name>Mg(2+)</name>
        <dbReference type="ChEBI" id="CHEBI:18420"/>
    </cofactor>
    <text evidence="9">Binds 1 Mg(2+) ion per subunit.</text>
</comment>
<protein>
    <recommendedName>
        <fullName evidence="9">Thiamine-phosphate synthase</fullName>
        <shortName evidence="9">TP synthase</shortName>
        <shortName evidence="9">TPS</shortName>
        <ecNumber evidence="9">2.5.1.3</ecNumber>
    </recommendedName>
    <alternativeName>
        <fullName evidence="9">Thiamine-phosphate pyrophosphorylase</fullName>
        <shortName evidence="9">TMP pyrophosphorylase</shortName>
        <shortName evidence="9">TMP-PPase</shortName>
    </alternativeName>
</protein>
<dbReference type="GO" id="GO:0000287">
    <property type="term" value="F:magnesium ion binding"/>
    <property type="evidence" value="ECO:0007669"/>
    <property type="project" value="UniProtKB-UniRule"/>
</dbReference>
<feature type="binding site" evidence="9">
    <location>
        <position position="94"/>
    </location>
    <ligand>
        <name>Mg(2+)</name>
        <dbReference type="ChEBI" id="CHEBI:18420"/>
    </ligand>
</feature>
<evidence type="ECO:0000256" key="6">
    <source>
        <dbReference type="ARBA" id="ARBA00047334"/>
    </source>
</evidence>
<dbReference type="InterPro" id="IPR022998">
    <property type="entry name" value="ThiamineP_synth_TenI"/>
</dbReference>
<dbReference type="NCBIfam" id="TIGR00693">
    <property type="entry name" value="thiE"/>
    <property type="match status" value="1"/>
</dbReference>
<evidence type="ECO:0000259" key="12">
    <source>
        <dbReference type="Pfam" id="PF02581"/>
    </source>
</evidence>
<evidence type="ECO:0000256" key="8">
    <source>
        <dbReference type="ARBA" id="ARBA00047883"/>
    </source>
</evidence>
<dbReference type="GO" id="GO:0009228">
    <property type="term" value="P:thiamine biosynthetic process"/>
    <property type="evidence" value="ECO:0007669"/>
    <property type="project" value="UniProtKB-KW"/>
</dbReference>
<evidence type="ECO:0000256" key="7">
    <source>
        <dbReference type="ARBA" id="ARBA00047851"/>
    </source>
</evidence>
<dbReference type="GO" id="GO:0004789">
    <property type="term" value="F:thiamine-phosphate diphosphorylase activity"/>
    <property type="evidence" value="ECO:0007669"/>
    <property type="project" value="UniProtKB-UniRule"/>
</dbReference>
<dbReference type="AlphaFoldDB" id="A0A511UYB0"/>
<dbReference type="OrthoDB" id="9812206at2"/>
<keyword evidence="5 9" id="KW-0784">Thiamine biosynthesis</keyword>
<proteinExistence type="inferred from homology"/>
<feature type="binding site" evidence="9">
    <location>
        <begin position="189"/>
        <end position="190"/>
    </location>
    <ligand>
        <name>2-[(2R,5Z)-2-carboxy-4-methylthiazol-5(2H)-ylidene]ethyl phosphate</name>
        <dbReference type="ChEBI" id="CHEBI:62899"/>
    </ligand>
</feature>
<dbReference type="GO" id="GO:0005737">
    <property type="term" value="C:cytoplasm"/>
    <property type="evidence" value="ECO:0007669"/>
    <property type="project" value="TreeGrafter"/>
</dbReference>
<accession>A0A511UYB0</accession>
<dbReference type="CDD" id="cd00564">
    <property type="entry name" value="TMP_TenI"/>
    <property type="match status" value="1"/>
</dbReference>
<dbReference type="HAMAP" id="MF_00097">
    <property type="entry name" value="TMP_synthase"/>
    <property type="match status" value="1"/>
</dbReference>
<evidence type="ECO:0000256" key="4">
    <source>
        <dbReference type="ARBA" id="ARBA00022842"/>
    </source>
</evidence>
<keyword evidence="2 9" id="KW-0808">Transferase</keyword>
<dbReference type="Gene3D" id="3.20.20.70">
    <property type="entry name" value="Aldolase class I"/>
    <property type="match status" value="1"/>
</dbReference>
<evidence type="ECO:0000256" key="11">
    <source>
        <dbReference type="RuleBase" id="RU004253"/>
    </source>
</evidence>
<dbReference type="Proteomes" id="UP000321491">
    <property type="component" value="Unassembled WGS sequence"/>
</dbReference>
<dbReference type="EMBL" id="BJXW01000021">
    <property type="protein sequence ID" value="GEN31619.1"/>
    <property type="molecule type" value="Genomic_DNA"/>
</dbReference>
<reference evidence="13 14" key="1">
    <citation type="submission" date="2019-07" db="EMBL/GenBank/DDBJ databases">
        <title>Whole genome shotgun sequence of Cerasibacillus quisquiliarum NBRC 102429.</title>
        <authorList>
            <person name="Hosoyama A."/>
            <person name="Uohara A."/>
            <person name="Ohji S."/>
            <person name="Ichikawa N."/>
        </authorList>
    </citation>
    <scope>NUCLEOTIDE SEQUENCE [LARGE SCALE GENOMIC DNA]</scope>
    <source>
        <strain evidence="13 14">NBRC 102429</strain>
    </source>
</reference>
<dbReference type="PANTHER" id="PTHR20857">
    <property type="entry name" value="THIAMINE-PHOSPHATE PYROPHOSPHORYLASE"/>
    <property type="match status" value="1"/>
</dbReference>
<evidence type="ECO:0000256" key="5">
    <source>
        <dbReference type="ARBA" id="ARBA00022977"/>
    </source>
</evidence>
<dbReference type="RefSeq" id="WP_146937980.1">
    <property type="nucleotide sequence ID" value="NZ_BJXW01000021.1"/>
</dbReference>
<feature type="binding site" evidence="9">
    <location>
        <position position="75"/>
    </location>
    <ligand>
        <name>Mg(2+)</name>
        <dbReference type="ChEBI" id="CHEBI:18420"/>
    </ligand>
</feature>
<dbReference type="EC" id="2.5.1.3" evidence="9"/>
<feature type="binding site" evidence="9">
    <location>
        <position position="141"/>
    </location>
    <ligand>
        <name>4-amino-2-methyl-5-(diphosphooxymethyl)pyrimidine</name>
        <dbReference type="ChEBI" id="CHEBI:57841"/>
    </ligand>
</feature>
<comment type="catalytic activity">
    <reaction evidence="7 9 10">
        <text>2-(2-carboxy-4-methylthiazol-5-yl)ethyl phosphate + 4-amino-2-methyl-5-(diphosphooxymethyl)pyrimidine + 2 H(+) = thiamine phosphate + CO2 + diphosphate</text>
        <dbReference type="Rhea" id="RHEA:47848"/>
        <dbReference type="ChEBI" id="CHEBI:15378"/>
        <dbReference type="ChEBI" id="CHEBI:16526"/>
        <dbReference type="ChEBI" id="CHEBI:33019"/>
        <dbReference type="ChEBI" id="CHEBI:37575"/>
        <dbReference type="ChEBI" id="CHEBI:57841"/>
        <dbReference type="ChEBI" id="CHEBI:62890"/>
        <dbReference type="EC" id="2.5.1.3"/>
    </reaction>
</comment>
<dbReference type="InterPro" id="IPR034291">
    <property type="entry name" value="TMP_synthase"/>
</dbReference>
<dbReference type="SUPFAM" id="SSF51391">
    <property type="entry name" value="Thiamin phosphate synthase"/>
    <property type="match status" value="1"/>
</dbReference>
<comment type="catalytic activity">
    <reaction evidence="6 9 10">
        <text>4-methyl-5-(2-phosphooxyethyl)-thiazole + 4-amino-2-methyl-5-(diphosphooxymethyl)pyrimidine + H(+) = thiamine phosphate + diphosphate</text>
        <dbReference type="Rhea" id="RHEA:22328"/>
        <dbReference type="ChEBI" id="CHEBI:15378"/>
        <dbReference type="ChEBI" id="CHEBI:33019"/>
        <dbReference type="ChEBI" id="CHEBI:37575"/>
        <dbReference type="ChEBI" id="CHEBI:57841"/>
        <dbReference type="ChEBI" id="CHEBI:58296"/>
        <dbReference type="EC" id="2.5.1.3"/>
    </reaction>
</comment>
<keyword evidence="3 9" id="KW-0479">Metal-binding</keyword>
<feature type="binding site" evidence="9">
    <location>
        <position position="74"/>
    </location>
    <ligand>
        <name>4-amino-2-methyl-5-(diphosphooxymethyl)pyrimidine</name>
        <dbReference type="ChEBI" id="CHEBI:57841"/>
    </ligand>
</feature>
<evidence type="ECO:0000256" key="9">
    <source>
        <dbReference type="HAMAP-Rule" id="MF_00097"/>
    </source>
</evidence>
<dbReference type="GO" id="GO:0009229">
    <property type="term" value="P:thiamine diphosphate biosynthetic process"/>
    <property type="evidence" value="ECO:0007669"/>
    <property type="project" value="UniProtKB-UniRule"/>
</dbReference>
<feature type="binding site" evidence="9">
    <location>
        <position position="169"/>
    </location>
    <ligand>
        <name>2-[(2R,5Z)-2-carboxy-4-methylthiazol-5(2H)-ylidene]ethyl phosphate</name>
        <dbReference type="ChEBI" id="CHEBI:62899"/>
    </ligand>
</feature>
<dbReference type="InterPro" id="IPR036206">
    <property type="entry name" value="ThiamineP_synth_sf"/>
</dbReference>
<dbReference type="FunFam" id="3.20.20.70:FF:000096">
    <property type="entry name" value="Thiamine-phosphate synthase"/>
    <property type="match status" value="1"/>
</dbReference>
<comment type="caution">
    <text evidence="13">The sequence shown here is derived from an EMBL/GenBank/DDBJ whole genome shotgun (WGS) entry which is preliminary data.</text>
</comment>
<evidence type="ECO:0000256" key="1">
    <source>
        <dbReference type="ARBA" id="ARBA00005165"/>
    </source>
</evidence>
<evidence type="ECO:0000256" key="2">
    <source>
        <dbReference type="ARBA" id="ARBA00022679"/>
    </source>
</evidence>
<name>A0A511UYB0_9BACI</name>
<comment type="pathway">
    <text evidence="1 9 11">Cofactor biosynthesis; thiamine diphosphate biosynthesis; thiamine phosphate from 4-amino-2-methyl-5-diphosphomethylpyrimidine and 4-methyl-5-(2-phosphoethyl)-thiazole: step 1/1.</text>
</comment>
<evidence type="ECO:0000313" key="13">
    <source>
        <dbReference type="EMBL" id="GEN31619.1"/>
    </source>
</evidence>
<dbReference type="InterPro" id="IPR013785">
    <property type="entry name" value="Aldolase_TIM"/>
</dbReference>
<organism evidence="13 14">
    <name type="scientific">Cerasibacillus quisquiliarum</name>
    <dbReference type="NCBI Taxonomy" id="227865"/>
    <lineage>
        <taxon>Bacteria</taxon>
        <taxon>Bacillati</taxon>
        <taxon>Bacillota</taxon>
        <taxon>Bacilli</taxon>
        <taxon>Bacillales</taxon>
        <taxon>Bacillaceae</taxon>
        <taxon>Cerasibacillus</taxon>
    </lineage>
</organism>
<feature type="domain" description="Thiamine phosphate synthase/TenI" evidence="12">
    <location>
        <begin position="10"/>
        <end position="192"/>
    </location>
</feature>
<comment type="catalytic activity">
    <reaction evidence="8 9 10">
        <text>2-[(2R,5Z)-2-carboxy-4-methylthiazol-5(2H)-ylidene]ethyl phosphate + 4-amino-2-methyl-5-(diphosphooxymethyl)pyrimidine + 2 H(+) = thiamine phosphate + CO2 + diphosphate</text>
        <dbReference type="Rhea" id="RHEA:47844"/>
        <dbReference type="ChEBI" id="CHEBI:15378"/>
        <dbReference type="ChEBI" id="CHEBI:16526"/>
        <dbReference type="ChEBI" id="CHEBI:33019"/>
        <dbReference type="ChEBI" id="CHEBI:37575"/>
        <dbReference type="ChEBI" id="CHEBI:57841"/>
        <dbReference type="ChEBI" id="CHEBI:62899"/>
        <dbReference type="EC" id="2.5.1.3"/>
    </reaction>
</comment>